<evidence type="ECO:0000313" key="2">
    <source>
        <dbReference type="Proteomes" id="UP000680158"/>
    </source>
</evidence>
<gene>
    <name evidence="1" type="ORF">KDM92_05375</name>
</gene>
<reference evidence="1 2" key="1">
    <citation type="submission" date="2021-04" db="EMBL/GenBank/DDBJ databases">
        <title>novel species isolated from subtropical streams in China.</title>
        <authorList>
            <person name="Lu H."/>
        </authorList>
    </citation>
    <scope>NUCLEOTIDE SEQUENCE [LARGE SCALE GENOMIC DNA]</scope>
    <source>
        <strain evidence="1 2">BYS107W</strain>
    </source>
</reference>
<keyword evidence="2" id="KW-1185">Reference proteome</keyword>
<comment type="caution">
    <text evidence="1">The sequence shown here is derived from an EMBL/GenBank/DDBJ whole genome shotgun (WGS) entry which is preliminary data.</text>
</comment>
<dbReference type="AlphaFoldDB" id="A0A941I153"/>
<proteinExistence type="predicted"/>
<evidence type="ECO:0000313" key="1">
    <source>
        <dbReference type="EMBL" id="MBR7746003.1"/>
    </source>
</evidence>
<dbReference type="Proteomes" id="UP000680158">
    <property type="component" value="Unassembled WGS sequence"/>
</dbReference>
<dbReference type="EMBL" id="JAGSPM010000002">
    <property type="protein sequence ID" value="MBR7746003.1"/>
    <property type="molecule type" value="Genomic_DNA"/>
</dbReference>
<sequence length="134" mass="14862">MKSTEEIQTPIEHPWVMLESPAELEGWMELNNQELQKLLGQNASPINQGQGICLSLSHGGEIYFHTNADGDVLLDVTPEAQWVTPVILAVSKLSAPKGQIWLLPQHVLLPLLMGLNPLIASSRLVLKHAYRILK</sequence>
<name>A0A941I153_9BURK</name>
<organism evidence="1 2">
    <name type="scientific">Undibacterium baiyunense</name>
    <dbReference type="NCBI Taxonomy" id="2828731"/>
    <lineage>
        <taxon>Bacteria</taxon>
        <taxon>Pseudomonadati</taxon>
        <taxon>Pseudomonadota</taxon>
        <taxon>Betaproteobacteria</taxon>
        <taxon>Burkholderiales</taxon>
        <taxon>Oxalobacteraceae</taxon>
        <taxon>Undibacterium</taxon>
    </lineage>
</organism>
<accession>A0A941I153</accession>
<protein>
    <submittedName>
        <fullName evidence="1">Uncharacterized protein</fullName>
    </submittedName>
</protein>
<dbReference type="RefSeq" id="WP_212683352.1">
    <property type="nucleotide sequence ID" value="NZ_JAGSPM010000002.1"/>
</dbReference>